<dbReference type="PANTHER" id="PTHR47918">
    <property type="entry name" value="DNA-BINDING PROTEIN FIS"/>
    <property type="match status" value="1"/>
</dbReference>
<dbReference type="PIRSF" id="PIRSF002097">
    <property type="entry name" value="DNA-binding_Fis"/>
    <property type="match status" value="1"/>
</dbReference>
<keyword evidence="6" id="KW-1185">Reference proteome</keyword>
<dbReference type="SUPFAM" id="SSF46689">
    <property type="entry name" value="Homeodomain-like"/>
    <property type="match status" value="1"/>
</dbReference>
<dbReference type="Proteomes" id="UP000661077">
    <property type="component" value="Unassembled WGS sequence"/>
</dbReference>
<organism evidence="5 6">
    <name type="scientific">Steroidobacter gossypii</name>
    <dbReference type="NCBI Taxonomy" id="2805490"/>
    <lineage>
        <taxon>Bacteria</taxon>
        <taxon>Pseudomonadati</taxon>
        <taxon>Pseudomonadota</taxon>
        <taxon>Gammaproteobacteria</taxon>
        <taxon>Steroidobacterales</taxon>
        <taxon>Steroidobacteraceae</taxon>
        <taxon>Steroidobacter</taxon>
    </lineage>
</organism>
<accession>A0ABS1WR93</accession>
<comment type="caution">
    <text evidence="5">The sequence shown here is derived from an EMBL/GenBank/DDBJ whole genome shotgun (WGS) entry which is preliminary data.</text>
</comment>
<reference evidence="5 6" key="1">
    <citation type="journal article" date="2021" name="Int. J. Syst. Evol. Microbiol.">
        <title>Steroidobacter gossypii sp. nov., isolated from soil of cotton cropping field.</title>
        <authorList>
            <person name="Huang R."/>
            <person name="Yang S."/>
            <person name="Zhen C."/>
            <person name="Liu W."/>
        </authorList>
    </citation>
    <scope>NUCLEOTIDE SEQUENCE [LARGE SCALE GENOMIC DNA]</scope>
    <source>
        <strain evidence="5 6">S1-65</strain>
    </source>
</reference>
<dbReference type="NCBIfam" id="NF001659">
    <property type="entry name" value="PRK00430.1"/>
    <property type="match status" value="1"/>
</dbReference>
<dbReference type="InterPro" id="IPR050207">
    <property type="entry name" value="Trans_regulatory_Fis"/>
</dbReference>
<feature type="domain" description="DNA binding HTH" evidence="4">
    <location>
        <begin position="31"/>
        <end position="71"/>
    </location>
</feature>
<evidence type="ECO:0000256" key="1">
    <source>
        <dbReference type="ARBA" id="ARBA00008559"/>
    </source>
</evidence>
<dbReference type="PRINTS" id="PR01590">
    <property type="entry name" value="HTHFIS"/>
</dbReference>
<evidence type="ECO:0000313" key="5">
    <source>
        <dbReference type="EMBL" id="MBM0103483.1"/>
    </source>
</evidence>
<proteinExistence type="inferred from homology"/>
<dbReference type="Gene3D" id="1.10.10.60">
    <property type="entry name" value="Homeodomain-like"/>
    <property type="match status" value="1"/>
</dbReference>
<dbReference type="EMBL" id="JAEVLS010000001">
    <property type="protein sequence ID" value="MBM0103483.1"/>
    <property type="molecule type" value="Genomic_DNA"/>
</dbReference>
<dbReference type="PRINTS" id="PR01591">
    <property type="entry name" value="DNABINDNGFIS"/>
</dbReference>
<dbReference type="InterPro" id="IPR002197">
    <property type="entry name" value="HTH_Fis"/>
</dbReference>
<dbReference type="GO" id="GO:0003677">
    <property type="term" value="F:DNA binding"/>
    <property type="evidence" value="ECO:0007669"/>
    <property type="project" value="UniProtKB-KW"/>
</dbReference>
<sequence length="75" mass="8398">MPLRTMTAEALDSYFATLNGHKPGQLYDLVLREVEEPLFKAVLEYAEGNQSRAADILGINRGTLRKKLKTYGLAE</sequence>
<dbReference type="RefSeq" id="WP_203165454.1">
    <property type="nucleotide sequence ID" value="NZ_JAEVLS010000001.1"/>
</dbReference>
<evidence type="ECO:0000256" key="3">
    <source>
        <dbReference type="ARBA" id="ARBA00029540"/>
    </source>
</evidence>
<dbReference type="InterPro" id="IPR005412">
    <property type="entry name" value="Fis_DNA-bd"/>
</dbReference>
<gene>
    <name evidence="5" type="primary">fis</name>
    <name evidence="5" type="ORF">JM946_01955</name>
</gene>
<evidence type="ECO:0000313" key="6">
    <source>
        <dbReference type="Proteomes" id="UP000661077"/>
    </source>
</evidence>
<dbReference type="PANTHER" id="PTHR47918:SF1">
    <property type="entry name" value="DNA-BINDING PROTEIN FIS"/>
    <property type="match status" value="1"/>
</dbReference>
<evidence type="ECO:0000256" key="2">
    <source>
        <dbReference type="ARBA" id="ARBA00023125"/>
    </source>
</evidence>
<comment type="similarity">
    <text evidence="1">Belongs to the transcriptional regulatory Fis family.</text>
</comment>
<dbReference type="InterPro" id="IPR009057">
    <property type="entry name" value="Homeodomain-like_sf"/>
</dbReference>
<protein>
    <recommendedName>
        <fullName evidence="3">Putative Fis-like DNA-binding protein</fullName>
    </recommendedName>
</protein>
<evidence type="ECO:0000259" key="4">
    <source>
        <dbReference type="Pfam" id="PF02954"/>
    </source>
</evidence>
<name>A0ABS1WR93_9GAMM</name>
<dbReference type="Pfam" id="PF02954">
    <property type="entry name" value="HTH_8"/>
    <property type="match status" value="1"/>
</dbReference>
<keyword evidence="2 5" id="KW-0238">DNA-binding</keyword>